<gene>
    <name evidence="1" type="ordered locus">Weevi_0138</name>
</gene>
<name>F0NX90_WEEVC</name>
<accession>F0NX90</accession>
<dbReference type="KEGG" id="wvi:Weevi_0138"/>
<proteinExistence type="predicted"/>
<dbReference type="STRING" id="865938.Weevi_0138"/>
<dbReference type="HOGENOM" id="CLU_1739773_0_0_10"/>
<keyword evidence="2" id="KW-1185">Reference proteome</keyword>
<evidence type="ECO:0000313" key="1">
    <source>
        <dbReference type="EMBL" id="ADX66864.1"/>
    </source>
</evidence>
<sequence length="150" mass="17581">MDKHFRYHPIVEDLKVNEDGTEVIFKGKLVKQYPLKGTDNTIMNIKNSNVSRMKLICECWIGLADSPEFITTKIDENGGFHYTNLEWRKRGVGVYEKKIKKHGSQYKFKTKEDLLQFIANKPTDKTMTSYLKEQNVSEFAYYGAKKRFKV</sequence>
<protein>
    <submittedName>
        <fullName evidence="1">Uncharacterized protein</fullName>
    </submittedName>
</protein>
<reference evidence="1 2" key="1">
    <citation type="journal article" date="2011" name="Stand. Genomic Sci.">
        <title>Complete genome sequence of Weeksella virosa type strain (9751).</title>
        <authorList>
            <person name="Lang E."/>
            <person name="Teshima H."/>
            <person name="Lucas S."/>
            <person name="Lapidus A."/>
            <person name="Hammon N."/>
            <person name="Deshpande S."/>
            <person name="Nolan M."/>
            <person name="Cheng J.F."/>
            <person name="Pitluck S."/>
            <person name="Liolios K."/>
            <person name="Pagani I."/>
            <person name="Mikhailova N."/>
            <person name="Ivanova N."/>
            <person name="Mavromatis K."/>
            <person name="Pati A."/>
            <person name="Tapia R."/>
            <person name="Han C."/>
            <person name="Goodwin L."/>
            <person name="Chen A."/>
            <person name="Palaniappan K."/>
            <person name="Land M."/>
            <person name="Hauser L."/>
            <person name="Chang Y.J."/>
            <person name="Jeffries C.D."/>
            <person name="Brambilla E.M."/>
            <person name="Kopitz M."/>
            <person name="Rohde M."/>
            <person name="Goker M."/>
            <person name="Tindall B.J."/>
            <person name="Detter J.C."/>
            <person name="Woyke T."/>
            <person name="Bristow J."/>
            <person name="Eisen J.A."/>
            <person name="Markowitz V."/>
            <person name="Hugenholtz P."/>
            <person name="Klenk H.P."/>
            <person name="Kyrpides N.C."/>
        </authorList>
    </citation>
    <scope>NUCLEOTIDE SEQUENCE [LARGE SCALE GENOMIC DNA]</scope>
    <source>
        <strain evidence="2">ATCC 43766 / DSM 16922 / JCM 21250 / NBRC 16016 / NCTC 11634 / CL345/78</strain>
    </source>
</reference>
<dbReference type="EMBL" id="CP002455">
    <property type="protein sequence ID" value="ADX66864.1"/>
    <property type="molecule type" value="Genomic_DNA"/>
</dbReference>
<evidence type="ECO:0000313" key="2">
    <source>
        <dbReference type="Proteomes" id="UP000008641"/>
    </source>
</evidence>
<dbReference type="RefSeq" id="WP_013597256.1">
    <property type="nucleotide sequence ID" value="NC_015144.1"/>
</dbReference>
<dbReference type="eggNOG" id="ENOG502ZRFV">
    <property type="taxonomic scope" value="Bacteria"/>
</dbReference>
<reference evidence="2" key="2">
    <citation type="journal article" date="2011" name="Stand. Genomic Sci.">
        <title>Complete genome sequence of Weeksella virosa type strain (9751T).</title>
        <authorList>
            <person name="Lang E."/>
            <person name="Teshima H."/>
            <person name="Lucas S."/>
            <person name="Lapidus A."/>
            <person name="Hammon N."/>
            <person name="Deshpande S."/>
            <person name="Nolan M."/>
            <person name="Cheng J."/>
            <person name="Pitluck S."/>
            <person name="Liolios K."/>
            <person name="Pagani I."/>
            <person name="Mikhailova N."/>
            <person name="Ivanova N."/>
            <person name="Mavromatis K."/>
            <person name="Pati A."/>
            <person name="Tapia R."/>
            <person name="Han C."/>
            <person name="Goodwin L."/>
            <person name="Chen A."/>
            <person name="Palaniappan K."/>
            <person name="Land M."/>
            <person name="Hauser L."/>
            <person name="Chang Y."/>
            <person name="Jeffries C."/>
            <person name="Brambilla E."/>
            <person name="Kopitz M."/>
            <person name="Rohde M."/>
            <person name="Goker M."/>
            <person name="Tindall B."/>
            <person name="Detter J."/>
            <person name="Woyke T."/>
            <person name="Bristow J."/>
            <person name="Eisen J."/>
            <person name="Markowitz V."/>
            <person name="Hugenholtz P."/>
            <person name="Klenk H."/>
            <person name="Kyrpides N."/>
        </authorList>
    </citation>
    <scope>NUCLEOTIDE SEQUENCE [LARGE SCALE GENOMIC DNA]</scope>
    <source>
        <strain evidence="2">ATCC 43766 / DSM 16922 / JCM 21250 / NBRC 16016 / NCTC 11634 / CL345/78</strain>
    </source>
</reference>
<dbReference type="AlphaFoldDB" id="F0NX90"/>
<dbReference type="OrthoDB" id="1444218at2"/>
<dbReference type="Proteomes" id="UP000008641">
    <property type="component" value="Chromosome"/>
</dbReference>
<organism evidence="1 2">
    <name type="scientific">Weeksella virosa (strain ATCC 43766 / DSM 16922 / JCM 21250 / CCUG 30538 / CDC 9751 / IAM 14551 / NBRC 16016 / NCTC 11634 / CL345/78)</name>
    <dbReference type="NCBI Taxonomy" id="865938"/>
    <lineage>
        <taxon>Bacteria</taxon>
        <taxon>Pseudomonadati</taxon>
        <taxon>Bacteroidota</taxon>
        <taxon>Flavobacteriia</taxon>
        <taxon>Flavobacteriales</taxon>
        <taxon>Weeksellaceae</taxon>
        <taxon>Weeksella</taxon>
    </lineage>
</organism>